<feature type="compositionally biased region" description="Polar residues" evidence="1">
    <location>
        <begin position="117"/>
        <end position="127"/>
    </location>
</feature>
<name>A0A6A5TH12_9PLEO</name>
<feature type="region of interest" description="Disordered" evidence="1">
    <location>
        <begin position="507"/>
        <end position="725"/>
    </location>
</feature>
<feature type="compositionally biased region" description="Acidic residues" evidence="1">
    <location>
        <begin position="1"/>
        <end position="17"/>
    </location>
</feature>
<dbReference type="InterPro" id="IPR009060">
    <property type="entry name" value="UBA-like_sf"/>
</dbReference>
<accession>A0A6A5TH12</accession>
<feature type="compositionally biased region" description="Basic and acidic residues" evidence="1">
    <location>
        <begin position="48"/>
        <end position="61"/>
    </location>
</feature>
<evidence type="ECO:0000313" key="4">
    <source>
        <dbReference type="Proteomes" id="UP000800035"/>
    </source>
</evidence>
<sequence length="725" mass="78390">MRIVQDSEDEDDLEIEAGDAAPKDASRDEPSLQQEEEKHGHGTGSTESLKRTIEDAHREHFQSPPRASSEQHAPHSSGSLPEHANKRRKTSLDASTAESPRVSSARKKAHVTYGKSPGSTFNTPPLEQQLNEPITVPTIPLPDKPWKLQDSVGEQWQYHEPMAMFAEPSSTIPNATATQQRLLQEATAPAFPGLEDAPPYEPAKSSIPWSEYLKSSEPPVSVKSTSQPELPSDQQQGSVPQEDSSGGVKAEMLQDTADTTGIMKPPSLPTQASSGTGLDGAATSPRTKKISMNNPQGPKEPRRSPRPNRKSQEAINVLSPPTKTQPKSSSLANLEDDFLVDGIPKEQYKPRPSRSRSLKHTIGEPVDYSVRPEKAARKPRRTRTTSAMETGSATTTPEKVQQICDMGFTPSTTKIALRQNNGDMTSTLDWLIGNGAADEDELAPPKSSKLKKDKANKEYGTLSHVDEVSHNELADTGKRDARVSFNTAAGTAITPAIENVSAPAADSVNEPLVPTPSKSPKVSVVIPKLRAQTSTSNPNDALQAPTTSPRKRNMTEIPRSKAKRRKTALDQPEPSVDEASAVTLVTVQPPKEKRKRGRPKKETKSAESVSEEQIDNTHAESNGKGPALQEIQANGPAAAETATVTEQTSPETIPIPSEHHTASLPPKTTAIPAVDDMNKDKSQTPQKPSNSANPTPTTQTKGKNLYRVGLSKRARIAPLLRTLKK</sequence>
<feature type="region of interest" description="Disordered" evidence="1">
    <location>
        <begin position="171"/>
        <end position="401"/>
    </location>
</feature>
<feature type="compositionally biased region" description="Polar residues" evidence="1">
    <location>
        <begin position="683"/>
        <end position="702"/>
    </location>
</feature>
<dbReference type="PROSITE" id="PS50030">
    <property type="entry name" value="UBA"/>
    <property type="match status" value="1"/>
</dbReference>
<gene>
    <name evidence="3" type="ORF">CC80DRAFT_496029</name>
</gene>
<organism evidence="3 4">
    <name type="scientific">Byssothecium circinans</name>
    <dbReference type="NCBI Taxonomy" id="147558"/>
    <lineage>
        <taxon>Eukaryota</taxon>
        <taxon>Fungi</taxon>
        <taxon>Dikarya</taxon>
        <taxon>Ascomycota</taxon>
        <taxon>Pezizomycotina</taxon>
        <taxon>Dothideomycetes</taxon>
        <taxon>Pleosporomycetidae</taxon>
        <taxon>Pleosporales</taxon>
        <taxon>Massarineae</taxon>
        <taxon>Massarinaceae</taxon>
        <taxon>Byssothecium</taxon>
    </lineage>
</organism>
<feature type="compositionally biased region" description="Polar residues" evidence="1">
    <location>
        <begin position="385"/>
        <end position="399"/>
    </location>
</feature>
<feature type="compositionally biased region" description="Polar residues" evidence="1">
    <location>
        <begin position="222"/>
        <end position="244"/>
    </location>
</feature>
<dbReference type="AlphaFoldDB" id="A0A6A5TH12"/>
<reference evidence="3" key="1">
    <citation type="journal article" date="2020" name="Stud. Mycol.">
        <title>101 Dothideomycetes genomes: a test case for predicting lifestyles and emergence of pathogens.</title>
        <authorList>
            <person name="Haridas S."/>
            <person name="Albert R."/>
            <person name="Binder M."/>
            <person name="Bloem J."/>
            <person name="Labutti K."/>
            <person name="Salamov A."/>
            <person name="Andreopoulos B."/>
            <person name="Baker S."/>
            <person name="Barry K."/>
            <person name="Bills G."/>
            <person name="Bluhm B."/>
            <person name="Cannon C."/>
            <person name="Castanera R."/>
            <person name="Culley D."/>
            <person name="Daum C."/>
            <person name="Ezra D."/>
            <person name="Gonzalez J."/>
            <person name="Henrissat B."/>
            <person name="Kuo A."/>
            <person name="Liang C."/>
            <person name="Lipzen A."/>
            <person name="Lutzoni F."/>
            <person name="Magnuson J."/>
            <person name="Mondo S."/>
            <person name="Nolan M."/>
            <person name="Ohm R."/>
            <person name="Pangilinan J."/>
            <person name="Park H.-J."/>
            <person name="Ramirez L."/>
            <person name="Alfaro M."/>
            <person name="Sun H."/>
            <person name="Tritt A."/>
            <person name="Yoshinaga Y."/>
            <person name="Zwiers L.-H."/>
            <person name="Turgeon B."/>
            <person name="Goodwin S."/>
            <person name="Spatafora J."/>
            <person name="Crous P."/>
            <person name="Grigoriev I."/>
        </authorList>
    </citation>
    <scope>NUCLEOTIDE SEQUENCE</scope>
    <source>
        <strain evidence="3">CBS 675.92</strain>
    </source>
</reference>
<dbReference type="Gene3D" id="1.10.8.10">
    <property type="entry name" value="DNA helicase RuvA subunit, C-terminal domain"/>
    <property type="match status" value="1"/>
</dbReference>
<feature type="compositionally biased region" description="Polar residues" evidence="1">
    <location>
        <begin position="92"/>
        <end position="102"/>
    </location>
</feature>
<evidence type="ECO:0000259" key="2">
    <source>
        <dbReference type="PROSITE" id="PS50030"/>
    </source>
</evidence>
<feature type="region of interest" description="Disordered" evidence="1">
    <location>
        <begin position="1"/>
        <end position="127"/>
    </location>
</feature>
<dbReference type="SUPFAM" id="SSF46934">
    <property type="entry name" value="UBA-like"/>
    <property type="match status" value="1"/>
</dbReference>
<dbReference type="InterPro" id="IPR015940">
    <property type="entry name" value="UBA"/>
</dbReference>
<feature type="compositionally biased region" description="Polar residues" evidence="1">
    <location>
        <begin position="65"/>
        <end position="79"/>
    </location>
</feature>
<evidence type="ECO:0000313" key="3">
    <source>
        <dbReference type="EMBL" id="KAF1951414.1"/>
    </source>
</evidence>
<dbReference type="CDD" id="cd14308">
    <property type="entry name" value="UBA_Mud1_like"/>
    <property type="match status" value="1"/>
</dbReference>
<feature type="compositionally biased region" description="Low complexity" evidence="1">
    <location>
        <begin position="637"/>
        <end position="648"/>
    </location>
</feature>
<proteinExistence type="predicted"/>
<dbReference type="SMART" id="SM00165">
    <property type="entry name" value="UBA"/>
    <property type="match status" value="1"/>
</dbReference>
<keyword evidence="4" id="KW-1185">Reference proteome</keyword>
<dbReference type="Proteomes" id="UP000800035">
    <property type="component" value="Unassembled WGS sequence"/>
</dbReference>
<feature type="compositionally biased region" description="Polar residues" evidence="1">
    <location>
        <begin position="171"/>
        <end position="182"/>
    </location>
</feature>
<protein>
    <recommendedName>
        <fullName evidence="2">UBA domain-containing protein</fullName>
    </recommendedName>
</protein>
<evidence type="ECO:0000256" key="1">
    <source>
        <dbReference type="SAM" id="MobiDB-lite"/>
    </source>
</evidence>
<feature type="compositionally biased region" description="Basic and acidic residues" evidence="1">
    <location>
        <begin position="21"/>
        <end position="40"/>
    </location>
</feature>
<dbReference type="OrthoDB" id="5404794at2759"/>
<dbReference type="EMBL" id="ML977017">
    <property type="protein sequence ID" value="KAF1951414.1"/>
    <property type="molecule type" value="Genomic_DNA"/>
</dbReference>
<feature type="compositionally biased region" description="Polar residues" evidence="1">
    <location>
        <begin position="531"/>
        <end position="548"/>
    </location>
</feature>
<feature type="domain" description="UBA" evidence="2">
    <location>
        <begin position="394"/>
        <end position="434"/>
    </location>
</feature>
<feature type="compositionally biased region" description="Low complexity" evidence="1">
    <location>
        <begin position="319"/>
        <end position="330"/>
    </location>
</feature>